<organism evidence="1 2">
    <name type="scientific">Rhodopirellula baltica SH28</name>
    <dbReference type="NCBI Taxonomy" id="993517"/>
    <lineage>
        <taxon>Bacteria</taxon>
        <taxon>Pseudomonadati</taxon>
        <taxon>Planctomycetota</taxon>
        <taxon>Planctomycetia</taxon>
        <taxon>Pirellulales</taxon>
        <taxon>Pirellulaceae</taxon>
        <taxon>Rhodopirellula</taxon>
    </lineage>
</organism>
<sequence length="150" mass="17132">MFIAEPVEHASHHRLVKKSAEVHVGMEPSQVTSILGAPNAKYAKRGFFASWWLDGPRPKQWMYGTSFNLDYVMIPYCPWVNPLPINLRIFDYADEELVINWTDDDQVALVHRPHFSVPGIAFDILDASLFSRDVLQQFVFHSHPKPVNGG</sequence>
<dbReference type="PATRIC" id="fig|993517.3.peg.6643"/>
<proteinExistence type="predicted"/>
<evidence type="ECO:0000313" key="2">
    <source>
        <dbReference type="Proteomes" id="UP000007993"/>
    </source>
</evidence>
<reference evidence="1 2" key="1">
    <citation type="journal article" date="2013" name="Mar. Genomics">
        <title>Expression of sulfatases in Rhodopirellula baltica and the diversity of sulfatases in the genus Rhodopirellula.</title>
        <authorList>
            <person name="Wegner C.E."/>
            <person name="Richter-Heitmann T."/>
            <person name="Klindworth A."/>
            <person name="Klockow C."/>
            <person name="Richter M."/>
            <person name="Achstetter T."/>
            <person name="Glockner F.O."/>
            <person name="Harder J."/>
        </authorList>
    </citation>
    <scope>NUCLEOTIDE SEQUENCE [LARGE SCALE GENOMIC DNA]</scope>
    <source>
        <strain evidence="1 2">SH28</strain>
    </source>
</reference>
<gene>
    <name evidence="1" type="ORF">RBSH_06133</name>
</gene>
<comment type="caution">
    <text evidence="1">The sequence shown here is derived from an EMBL/GenBank/DDBJ whole genome shotgun (WGS) entry which is preliminary data.</text>
</comment>
<accession>K5C701</accession>
<dbReference type="Proteomes" id="UP000007993">
    <property type="component" value="Unassembled WGS sequence"/>
</dbReference>
<dbReference type="AlphaFoldDB" id="K5C701"/>
<evidence type="ECO:0000313" key="1">
    <source>
        <dbReference type="EMBL" id="EKJ98554.1"/>
    </source>
</evidence>
<protein>
    <submittedName>
        <fullName evidence="1">Uncharacterized protein</fullName>
    </submittedName>
</protein>
<dbReference type="EMBL" id="AMCW01000177">
    <property type="protein sequence ID" value="EKJ98554.1"/>
    <property type="molecule type" value="Genomic_DNA"/>
</dbReference>
<name>K5C701_RHOBT</name>